<dbReference type="GO" id="GO:0008195">
    <property type="term" value="F:phosphatidate phosphatase activity"/>
    <property type="evidence" value="ECO:0007669"/>
    <property type="project" value="UniProtKB-EC"/>
</dbReference>
<sequence length="978" mass="109551">MMNVVGRVGNLISQGVLAIAVPFHPFGGAIDVIVVQQRDGSFRSTPWHVQFGKFQGVLKGAEKVRITVNGVEADFHMYLDSSGEAYFRSEVDSSEGSDGIMNNSILDDQTNGDCKNNGNQDVLDSQIQEHSRGDINVEMQNEPRTLYSERAESDGERRFCFPDEQSPLEDLVEILDDRSNGDMDIKIVKSYDQKSEVLGSVDGHVSTYFSASEKFTKKVQLTPLQNQYAISDRMDFSEGNEKFNYGEDSRPCNCNNLNASKSDVDLYNICSANNDTEAFEYQLEVCEGDEEHIFHSQNHVNITSGGDMDRVSNSCMELPECGQLDSENATSSSVADISEVKGIENPPRVDETAEAHGVKFVNIESSQLSGCDALSSCSSPDLPITGIPTEKMTNSKHMDQTDPSVYFDSDNTQVKNDQIEAIDQEDGGLERSILDDEYECELPKFCSSEGRIDCLQTTKFEISLCGSKLYSDMGLSAAAEAFEAHRVSAQEFGSSATSIIKNENLVIRFRGRYWHWDKVAPVLLGMATFGMNLPLDPNDSIPVEQDDSTRSENEEAENISTPSGNRWRLWSTPFQRVKKIQLNGDDTSNEEVFLDTESEFHSPTLTSQHDIDTPCKRILRTYIPTTEQIASLKLKEGQNRIKFTFPTKVLGVQKVDAHIYLWKWNARIVISDVDGTITKSDVLGQFMPLVGMDWTQSGVAKLFSAIKSNGYQLLFLSARAIVQAYLTRSFLLNLKQDGEALPDGPVVISPDGLFPSLYREVIRRTPHEFKIACLEEIRRLFPSDHNPFYAGFGNRDTDELSYLKMGIPKGKIFIINPKGEVMNSHSNNPKSYKSLLALVNEIFPPASSVEQEDFNEWNYWKMPLPEGFSYRRSVLGGTNGISKGEFIKTTNKYPFRPLHSSLFTFNHLPSSIFSSLRTRPLHLEGSHYLGCWRFRHHHEAPKSIAIVGQVDRKVHTHAVCGPLSMVSGKLLDKKMKNK</sequence>
<dbReference type="InterPro" id="IPR031315">
    <property type="entry name" value="LNS2/PITP"/>
</dbReference>
<feature type="domain" description="LNS2/PITP" evidence="6">
    <location>
        <begin position="668"/>
        <end position="824"/>
    </location>
</feature>
<evidence type="ECO:0000256" key="2">
    <source>
        <dbReference type="ARBA" id="ARBA00005476"/>
    </source>
</evidence>
<evidence type="ECO:0000259" key="6">
    <source>
        <dbReference type="SMART" id="SM00775"/>
    </source>
</evidence>
<dbReference type="PANTHER" id="PTHR12181:SF12">
    <property type="entry name" value="PHOSPHATIDATE PHOSPHATASE"/>
    <property type="match status" value="1"/>
</dbReference>
<evidence type="ECO:0000256" key="3">
    <source>
        <dbReference type="ARBA" id="ARBA00012638"/>
    </source>
</evidence>
<dbReference type="Pfam" id="PF08235">
    <property type="entry name" value="LNS2"/>
    <property type="match status" value="1"/>
</dbReference>
<dbReference type="InterPro" id="IPR026058">
    <property type="entry name" value="LIPIN"/>
</dbReference>
<dbReference type="EC" id="3.1.3.4" evidence="3"/>
<dbReference type="InterPro" id="IPR013209">
    <property type="entry name" value="LNS2"/>
</dbReference>
<protein>
    <recommendedName>
        <fullName evidence="3">phosphatidate phosphatase</fullName>
        <ecNumber evidence="3">3.1.3.4</ecNumber>
    </recommendedName>
</protein>
<evidence type="ECO:0000256" key="5">
    <source>
        <dbReference type="SAM" id="MobiDB-lite"/>
    </source>
</evidence>
<name>A0A9I9CG33_CUCME</name>
<dbReference type="Gramene" id="MELO3C003088.2.1">
    <property type="protein sequence ID" value="MELO3C003088.2.1"/>
    <property type="gene ID" value="MELO3C003088.2"/>
</dbReference>
<proteinExistence type="inferred from homology"/>
<dbReference type="InterPro" id="IPR036412">
    <property type="entry name" value="HAD-like_sf"/>
</dbReference>
<feature type="region of interest" description="Disordered" evidence="5">
    <location>
        <begin position="537"/>
        <end position="563"/>
    </location>
</feature>
<dbReference type="InterPro" id="IPR031703">
    <property type="entry name" value="Lipin_mid"/>
</dbReference>
<dbReference type="Pfam" id="PF16876">
    <property type="entry name" value="Lipin_mid"/>
    <property type="match status" value="1"/>
</dbReference>
<evidence type="ECO:0000256" key="4">
    <source>
        <dbReference type="ARBA" id="ARBA00022801"/>
    </source>
</evidence>
<dbReference type="SMART" id="SM00775">
    <property type="entry name" value="LNS2"/>
    <property type="match status" value="1"/>
</dbReference>
<dbReference type="EnsemblPlants" id="MELO3C003088.2.1">
    <property type="protein sequence ID" value="MELO3C003088.2.1"/>
    <property type="gene ID" value="MELO3C003088.2"/>
</dbReference>
<evidence type="ECO:0000313" key="7">
    <source>
        <dbReference type="EnsemblPlants" id="MELO3C003088.2.1"/>
    </source>
</evidence>
<dbReference type="SUPFAM" id="SSF56784">
    <property type="entry name" value="HAD-like"/>
    <property type="match status" value="1"/>
</dbReference>
<comment type="cofactor">
    <cofactor evidence="1">
        <name>Mg(2+)</name>
        <dbReference type="ChEBI" id="CHEBI:18420"/>
    </cofactor>
</comment>
<reference evidence="7" key="1">
    <citation type="submission" date="2023-03" db="UniProtKB">
        <authorList>
            <consortium name="EnsemblPlants"/>
        </authorList>
    </citation>
    <scope>IDENTIFICATION</scope>
</reference>
<comment type="similarity">
    <text evidence="2">Belongs to the lipin family.</text>
</comment>
<accession>A0A9I9CG33</accession>
<dbReference type="AlphaFoldDB" id="A0A9I9CG33"/>
<keyword evidence="4" id="KW-0378">Hydrolase</keyword>
<evidence type="ECO:0000256" key="1">
    <source>
        <dbReference type="ARBA" id="ARBA00001946"/>
    </source>
</evidence>
<dbReference type="InterPro" id="IPR007651">
    <property type="entry name" value="Lipin_N"/>
</dbReference>
<dbReference type="Pfam" id="PF04571">
    <property type="entry name" value="Lipin_N"/>
    <property type="match status" value="1"/>
</dbReference>
<organism evidence="7">
    <name type="scientific">Cucumis melo</name>
    <name type="common">Muskmelon</name>
    <dbReference type="NCBI Taxonomy" id="3656"/>
    <lineage>
        <taxon>Eukaryota</taxon>
        <taxon>Viridiplantae</taxon>
        <taxon>Streptophyta</taxon>
        <taxon>Embryophyta</taxon>
        <taxon>Tracheophyta</taxon>
        <taxon>Spermatophyta</taxon>
        <taxon>Magnoliopsida</taxon>
        <taxon>eudicotyledons</taxon>
        <taxon>Gunneridae</taxon>
        <taxon>Pentapetalae</taxon>
        <taxon>rosids</taxon>
        <taxon>fabids</taxon>
        <taxon>Cucurbitales</taxon>
        <taxon>Cucurbitaceae</taxon>
        <taxon>Benincaseae</taxon>
        <taxon>Cucumis</taxon>
    </lineage>
</organism>
<dbReference type="PANTHER" id="PTHR12181">
    <property type="entry name" value="LIPIN"/>
    <property type="match status" value="1"/>
</dbReference>